<dbReference type="SUPFAM" id="SSF48452">
    <property type="entry name" value="TPR-like"/>
    <property type="match status" value="1"/>
</dbReference>
<feature type="transmembrane region" description="Helical" evidence="2">
    <location>
        <begin position="20"/>
        <end position="39"/>
    </location>
</feature>
<evidence type="ECO:0000313" key="4">
    <source>
        <dbReference type="Proteomes" id="UP001501638"/>
    </source>
</evidence>
<feature type="repeat" description="TPR" evidence="1">
    <location>
        <begin position="276"/>
        <end position="309"/>
    </location>
</feature>
<proteinExistence type="predicted"/>
<evidence type="ECO:0000313" key="3">
    <source>
        <dbReference type="EMBL" id="GAA2424816.1"/>
    </source>
</evidence>
<dbReference type="Proteomes" id="UP001501638">
    <property type="component" value="Unassembled WGS sequence"/>
</dbReference>
<gene>
    <name evidence="3" type="ORF">GCM10010405_04080</name>
</gene>
<reference evidence="4" key="1">
    <citation type="journal article" date="2019" name="Int. J. Syst. Evol. Microbiol.">
        <title>The Global Catalogue of Microorganisms (GCM) 10K type strain sequencing project: providing services to taxonomists for standard genome sequencing and annotation.</title>
        <authorList>
            <consortium name="The Broad Institute Genomics Platform"/>
            <consortium name="The Broad Institute Genome Sequencing Center for Infectious Disease"/>
            <person name="Wu L."/>
            <person name="Ma J."/>
        </authorList>
    </citation>
    <scope>NUCLEOTIDE SEQUENCE [LARGE SCALE GENOMIC DNA]</scope>
    <source>
        <strain evidence="4">JCM 6305</strain>
    </source>
</reference>
<evidence type="ECO:0008006" key="5">
    <source>
        <dbReference type="Google" id="ProtNLM"/>
    </source>
</evidence>
<dbReference type="EMBL" id="BAAASZ010000003">
    <property type="protein sequence ID" value="GAA2424816.1"/>
    <property type="molecule type" value="Genomic_DNA"/>
</dbReference>
<keyword evidence="1" id="KW-0802">TPR repeat</keyword>
<feature type="transmembrane region" description="Helical" evidence="2">
    <location>
        <begin position="44"/>
        <end position="63"/>
    </location>
</feature>
<evidence type="ECO:0000256" key="2">
    <source>
        <dbReference type="SAM" id="Phobius"/>
    </source>
</evidence>
<sequence>MVHPIHAVSEPEPTGARTHGPLAAALGNASLLGVGYLMLGRRELAVATGAITLVLVSVLFRVARPWCEVVLLLWWVAVVAHGWFLARGRRDRTVVRGQRLLALGAACAVLLPVGFARFDAAGIERDIAEAHARGDCSEVPVLRNEVRLHHRVVGAVPVARGDGIAEVCDRLLAAGLRLESELDGEGGAPHTIEITEATAVDSGLKEGFDVLASALADPGNEKAVGVALNAFLDDLPADDPCRTVTITDWLGRRHPGQEALDRYADTIARAVARTEPAALVGCGDALADAGRWEEARDHYRRLLDRHPDDARTDRARKGVTRATRAIELANVRSLLAAAEGEQPAYCSTPAKYGGAAPYRKGKTNRALFGGPTEYTDRLPDTWRTDDPAEAVLVVCVGESKFGTPVRTCPYEPGSSGRGITNVTFHKIGIPVKAYELRTGKLVADRTVEIGGTSCPGFLTYYTFGDDDSGPPPDRYITPSKADVRAGFASLITR</sequence>
<protein>
    <recommendedName>
        <fullName evidence="5">Tetratricopeptide repeat protein</fullName>
    </recommendedName>
</protein>
<feature type="transmembrane region" description="Helical" evidence="2">
    <location>
        <begin position="69"/>
        <end position="88"/>
    </location>
</feature>
<dbReference type="RefSeq" id="WP_344320237.1">
    <property type="nucleotide sequence ID" value="NZ_BAAASZ010000003.1"/>
</dbReference>
<feature type="transmembrane region" description="Helical" evidence="2">
    <location>
        <begin position="100"/>
        <end position="118"/>
    </location>
</feature>
<dbReference type="Gene3D" id="1.25.40.10">
    <property type="entry name" value="Tetratricopeptide repeat domain"/>
    <property type="match status" value="1"/>
</dbReference>
<keyword evidence="2" id="KW-0472">Membrane</keyword>
<comment type="caution">
    <text evidence="3">The sequence shown here is derived from an EMBL/GenBank/DDBJ whole genome shotgun (WGS) entry which is preliminary data.</text>
</comment>
<organism evidence="3 4">
    <name type="scientific">Streptomyces macrosporus</name>
    <dbReference type="NCBI Taxonomy" id="44032"/>
    <lineage>
        <taxon>Bacteria</taxon>
        <taxon>Bacillati</taxon>
        <taxon>Actinomycetota</taxon>
        <taxon>Actinomycetes</taxon>
        <taxon>Kitasatosporales</taxon>
        <taxon>Streptomycetaceae</taxon>
        <taxon>Streptomyces</taxon>
    </lineage>
</organism>
<keyword evidence="4" id="KW-1185">Reference proteome</keyword>
<dbReference type="InterPro" id="IPR019734">
    <property type="entry name" value="TPR_rpt"/>
</dbReference>
<dbReference type="Pfam" id="PF13428">
    <property type="entry name" value="TPR_14"/>
    <property type="match status" value="1"/>
</dbReference>
<keyword evidence="2" id="KW-0812">Transmembrane</keyword>
<accession>A0ABP5WE19</accession>
<name>A0ABP5WE19_9ACTN</name>
<dbReference type="InterPro" id="IPR011990">
    <property type="entry name" value="TPR-like_helical_dom_sf"/>
</dbReference>
<dbReference type="PROSITE" id="PS50005">
    <property type="entry name" value="TPR"/>
    <property type="match status" value="1"/>
</dbReference>
<keyword evidence="2" id="KW-1133">Transmembrane helix</keyword>
<evidence type="ECO:0000256" key="1">
    <source>
        <dbReference type="PROSITE-ProRule" id="PRU00339"/>
    </source>
</evidence>